<evidence type="ECO:0000313" key="2">
    <source>
        <dbReference type="EMBL" id="MFB9151648.1"/>
    </source>
</evidence>
<dbReference type="Proteomes" id="UP001589670">
    <property type="component" value="Unassembled WGS sequence"/>
</dbReference>
<name>A0ABV5I5A5_9RHOB</name>
<organism evidence="2 3">
    <name type="scientific">Roseovarius ramblicola</name>
    <dbReference type="NCBI Taxonomy" id="2022336"/>
    <lineage>
        <taxon>Bacteria</taxon>
        <taxon>Pseudomonadati</taxon>
        <taxon>Pseudomonadota</taxon>
        <taxon>Alphaproteobacteria</taxon>
        <taxon>Rhodobacterales</taxon>
        <taxon>Roseobacteraceae</taxon>
        <taxon>Roseovarius</taxon>
    </lineage>
</organism>
<reference evidence="2 3" key="1">
    <citation type="submission" date="2024-09" db="EMBL/GenBank/DDBJ databases">
        <authorList>
            <person name="Sun Q."/>
            <person name="Mori K."/>
        </authorList>
    </citation>
    <scope>NUCLEOTIDE SEQUENCE [LARGE SCALE GENOMIC DNA]</scope>
    <source>
        <strain evidence="2 3">CECT 9424</strain>
    </source>
</reference>
<feature type="transmembrane region" description="Helical" evidence="1">
    <location>
        <begin position="17"/>
        <end position="36"/>
    </location>
</feature>
<sequence length="114" mass="11706">MDAPIGSIEALTVAKELTLQLMLMAAGVFALVAGFFGTSSTKITNNRALGSALVMFGLSILSGYIAQGAIISTFAAGAFDVYNPVMVIGGFGQLVLLLVGGGCLTYFVIKHLEG</sequence>
<keyword evidence="3" id="KW-1185">Reference proteome</keyword>
<feature type="transmembrane region" description="Helical" evidence="1">
    <location>
        <begin position="48"/>
        <end position="79"/>
    </location>
</feature>
<accession>A0ABV5I5A5</accession>
<keyword evidence="1" id="KW-0812">Transmembrane</keyword>
<comment type="caution">
    <text evidence="2">The sequence shown here is derived from an EMBL/GenBank/DDBJ whole genome shotgun (WGS) entry which is preliminary data.</text>
</comment>
<feature type="transmembrane region" description="Helical" evidence="1">
    <location>
        <begin position="85"/>
        <end position="109"/>
    </location>
</feature>
<keyword evidence="1" id="KW-1133">Transmembrane helix</keyword>
<evidence type="ECO:0000313" key="3">
    <source>
        <dbReference type="Proteomes" id="UP001589670"/>
    </source>
</evidence>
<proteinExistence type="predicted"/>
<dbReference type="EMBL" id="JBHMEC010000038">
    <property type="protein sequence ID" value="MFB9151648.1"/>
    <property type="molecule type" value="Genomic_DNA"/>
</dbReference>
<dbReference type="RefSeq" id="WP_377071279.1">
    <property type="nucleotide sequence ID" value="NZ_JBHMEC010000038.1"/>
</dbReference>
<keyword evidence="1" id="KW-0472">Membrane</keyword>
<gene>
    <name evidence="2" type="ORF">ACFFU4_18010</name>
</gene>
<protein>
    <submittedName>
        <fullName evidence="2">Uncharacterized protein</fullName>
    </submittedName>
</protein>
<evidence type="ECO:0000256" key="1">
    <source>
        <dbReference type="SAM" id="Phobius"/>
    </source>
</evidence>